<organism evidence="2 3">
    <name type="scientific">Parascaris univalens</name>
    <name type="common">Nematode worm</name>
    <dbReference type="NCBI Taxonomy" id="6257"/>
    <lineage>
        <taxon>Eukaryota</taxon>
        <taxon>Metazoa</taxon>
        <taxon>Ecdysozoa</taxon>
        <taxon>Nematoda</taxon>
        <taxon>Chromadorea</taxon>
        <taxon>Rhabditida</taxon>
        <taxon>Spirurina</taxon>
        <taxon>Ascaridomorpha</taxon>
        <taxon>Ascaridoidea</taxon>
        <taxon>Ascarididae</taxon>
        <taxon>Parascaris</taxon>
    </lineage>
</organism>
<reference evidence="3" key="1">
    <citation type="submission" date="2022-11" db="UniProtKB">
        <authorList>
            <consortium name="WormBaseParasite"/>
        </authorList>
    </citation>
    <scope>IDENTIFICATION</scope>
</reference>
<dbReference type="AlphaFoldDB" id="A0A915C1C9"/>
<keyword evidence="2" id="KW-1185">Reference proteome</keyword>
<keyword evidence="1" id="KW-0732">Signal</keyword>
<evidence type="ECO:0000256" key="1">
    <source>
        <dbReference type="SAM" id="SignalP"/>
    </source>
</evidence>
<dbReference type="WBParaSite" id="PgR078_g022_t01">
    <property type="protein sequence ID" value="PgR078_g022_t01"/>
    <property type="gene ID" value="PgR078_g022"/>
</dbReference>
<dbReference type="Proteomes" id="UP000887569">
    <property type="component" value="Unplaced"/>
</dbReference>
<name>A0A915C1C9_PARUN</name>
<evidence type="ECO:0000313" key="2">
    <source>
        <dbReference type="Proteomes" id="UP000887569"/>
    </source>
</evidence>
<accession>A0A915C1C9</accession>
<feature type="signal peptide" evidence="1">
    <location>
        <begin position="1"/>
        <end position="15"/>
    </location>
</feature>
<protein>
    <submittedName>
        <fullName evidence="3">Secreted protein</fullName>
    </submittedName>
</protein>
<evidence type="ECO:0000313" key="3">
    <source>
        <dbReference type="WBParaSite" id="PgR078_g022_t01"/>
    </source>
</evidence>
<proteinExistence type="predicted"/>
<sequence length="163" mass="19161">MCHYLILDFIHLLLAVSFPKQCIGPTLILFRRGISIVLKGFFENRNKCLRSEESIAVSRFLFDLLTENISLRCSTSYPNEMKFNSLIALPLKFPNVVSLSTLCFHRIYHIAHRLYIITLSIAYMVHNKRFTFNSEVEGNEFFHLLREKCHTKFSTRKHIDKCE</sequence>
<feature type="chain" id="PRO_5038068990" evidence="1">
    <location>
        <begin position="16"/>
        <end position="163"/>
    </location>
</feature>